<feature type="region of interest" description="Disordered" evidence="1">
    <location>
        <begin position="558"/>
        <end position="700"/>
    </location>
</feature>
<feature type="compositionally biased region" description="Basic residues" evidence="1">
    <location>
        <begin position="259"/>
        <end position="279"/>
    </location>
</feature>
<dbReference type="PATRIC" id="fig|408015.6.peg.3927"/>
<sequence length="700" mass="80406">MSPAGLRCAWRFHRLPAARPRAHRARPQHRGLRTRGRHRPARRTAPPAARCLRRRRRSTRHVGRHRPRGRLRRSAARRAPLRPSLRAHRVHPRHPVFPALGRHPPKRRTAPPPAHRLRWRQRARRPSPQALWCRATAREARRPPRGRPRPPAVGGAPVLPHREARRARRRRSAPRPHGHRSSRGCPVCRATPPAEPPRPGRRRGRRPLPWCQECAARCPAGHGRSWRRHRRPTACRRPDRRDARRSCPRSPRRTERARLSRRHPANPPGTHRRAGHRSRRTEPVPRHRRTSPPAVGHPARPHPDRRDPQPHSGRRSAWSHHRVSPAIPPEARHRSPAPSNRAERGVRFPRWPASRPAARRPRAGRRSPGYLPCPVRRTGHRRHCRTRTAAVRRRGQPGQRWHRRQCRRARRTSWGAWPRRPGRSAPRTGRALRCRAPRSRGQPRCRRRPQAVGMRPDRAPCQARQRWPGAAMMSGPWPRSGPRPRGSLPGPPRWRRCGAMSAGPLGRSWRPVPAFPGRSSPCRAVVSLRRPARASPAARPGPWRRRWAPRRWRRGWPPRPASCRCVRSPSCPANRCAARHRWPRRAPRPPARHRWMRRRPASPPAAWRRRCARRPLRPSPRRPRPASGRLPRRARRRCRRRSAARPASSSAGGRSRGRTPAVRPDRPAAPAAPAASAACVASVASAVRRAGTTPRSHRGR</sequence>
<gene>
    <name evidence="2" type="ORF">SXIM_38760</name>
</gene>
<evidence type="ECO:0000313" key="3">
    <source>
        <dbReference type="Proteomes" id="UP000034034"/>
    </source>
</evidence>
<feature type="compositionally biased region" description="Basic residues" evidence="1">
    <location>
        <begin position="224"/>
        <end position="234"/>
    </location>
</feature>
<dbReference type="KEGG" id="sxi:SXIM_38760"/>
<dbReference type="HOGENOM" id="CLU_393760_0_0_11"/>
<accession>A0A0F7FXR8</accession>
<keyword evidence="3" id="KW-1185">Reference proteome</keyword>
<feature type="compositionally biased region" description="Basic residues" evidence="1">
    <location>
        <begin position="377"/>
        <end position="411"/>
    </location>
</feature>
<feature type="compositionally biased region" description="Low complexity" evidence="1">
    <location>
        <begin position="126"/>
        <end position="135"/>
    </location>
</feature>
<feature type="compositionally biased region" description="Basic residues" evidence="1">
    <location>
        <begin position="51"/>
        <end position="94"/>
    </location>
</feature>
<feature type="region of interest" description="Disordered" evidence="1">
    <location>
        <begin position="19"/>
        <end position="206"/>
    </location>
</feature>
<evidence type="ECO:0000313" key="2">
    <source>
        <dbReference type="EMBL" id="AKG45260.1"/>
    </source>
</evidence>
<dbReference type="STRING" id="408015.SXIM_38760"/>
<feature type="compositionally biased region" description="Basic residues" evidence="1">
    <location>
        <begin position="607"/>
        <end position="643"/>
    </location>
</feature>
<dbReference type="EMBL" id="CP009922">
    <property type="protein sequence ID" value="AKG45260.1"/>
    <property type="molecule type" value="Genomic_DNA"/>
</dbReference>
<name>A0A0F7FXR8_9ACTN</name>
<feature type="compositionally biased region" description="Basic residues" evidence="1">
    <location>
        <begin position="163"/>
        <end position="182"/>
    </location>
</feature>
<feature type="compositionally biased region" description="Basic residues" evidence="1">
    <location>
        <begin position="19"/>
        <end position="42"/>
    </location>
</feature>
<feature type="compositionally biased region" description="Basic and acidic residues" evidence="1">
    <location>
        <begin position="236"/>
        <end position="245"/>
    </location>
</feature>
<feature type="compositionally biased region" description="Basic residues" evidence="1">
    <location>
        <begin position="430"/>
        <end position="449"/>
    </location>
</feature>
<feature type="compositionally biased region" description="Low complexity" evidence="1">
    <location>
        <begin position="644"/>
        <end position="690"/>
    </location>
</feature>
<feature type="region of interest" description="Disordered" evidence="1">
    <location>
        <begin position="221"/>
        <end position="492"/>
    </location>
</feature>
<organism evidence="2 3">
    <name type="scientific">Streptomyces xiamenensis</name>
    <dbReference type="NCBI Taxonomy" id="408015"/>
    <lineage>
        <taxon>Bacteria</taxon>
        <taxon>Bacillati</taxon>
        <taxon>Actinomycetota</taxon>
        <taxon>Actinomycetes</taxon>
        <taxon>Kitasatosporales</taxon>
        <taxon>Streptomycetaceae</taxon>
        <taxon>Streptomyces</taxon>
    </lineage>
</organism>
<feature type="compositionally biased region" description="Basic residues" evidence="1">
    <location>
        <begin position="312"/>
        <end position="323"/>
    </location>
</feature>
<evidence type="ECO:0000256" key="1">
    <source>
        <dbReference type="SAM" id="MobiDB-lite"/>
    </source>
</evidence>
<dbReference type="Proteomes" id="UP000034034">
    <property type="component" value="Chromosome"/>
</dbReference>
<feature type="compositionally biased region" description="Basic residues" evidence="1">
    <location>
        <begin position="577"/>
        <end position="600"/>
    </location>
</feature>
<feature type="compositionally biased region" description="Low complexity" evidence="1">
    <location>
        <begin position="474"/>
        <end position="488"/>
    </location>
</feature>
<protein>
    <submittedName>
        <fullName evidence="2">Uncharacterized protein</fullName>
    </submittedName>
</protein>
<proteinExistence type="predicted"/>
<reference evidence="2" key="1">
    <citation type="submission" date="2019-08" db="EMBL/GenBank/DDBJ databases">
        <title>Complete genome sequence of a mangrove-derived Streptomyces xiamenensis.</title>
        <authorList>
            <person name="Xu J."/>
        </authorList>
    </citation>
    <scope>NUCLEOTIDE SEQUENCE</scope>
    <source>
        <strain evidence="2">318</strain>
    </source>
</reference>
<dbReference type="AlphaFoldDB" id="A0A0F7FXR8"/>
<feature type="compositionally biased region" description="Basic residues" evidence="1">
    <location>
        <begin position="103"/>
        <end position="125"/>
    </location>
</feature>